<comment type="similarity">
    <text evidence="1 10">Belongs to the alkaline phosphatase family.</text>
</comment>
<feature type="binding site" evidence="9">
    <location>
        <position position="423"/>
    </location>
    <ligand>
        <name>Mg(2+)</name>
        <dbReference type="ChEBI" id="CHEBI:18420"/>
    </ligand>
</feature>
<feature type="binding site" evidence="9">
    <location>
        <position position="140"/>
    </location>
    <ligand>
        <name>Zn(2+)</name>
        <dbReference type="ChEBI" id="CHEBI:29105"/>
        <label>2</label>
    </ligand>
</feature>
<evidence type="ECO:0000256" key="9">
    <source>
        <dbReference type="PIRSR" id="PIRSR601952-2"/>
    </source>
</evidence>
<proteinExistence type="inferred from homology"/>
<reference evidence="13" key="1">
    <citation type="submission" date="2021-01" db="EMBL/GenBank/DDBJ databases">
        <authorList>
            <person name="Kaushik A."/>
        </authorList>
    </citation>
    <scope>NUCLEOTIDE SEQUENCE</scope>
    <source>
        <strain evidence="13">AG4-RS23</strain>
    </source>
</reference>
<dbReference type="PANTHER" id="PTHR11596:SF5">
    <property type="entry name" value="ALKALINE PHOSPHATASE"/>
    <property type="match status" value="1"/>
</dbReference>
<evidence type="ECO:0000256" key="4">
    <source>
        <dbReference type="ARBA" id="ARBA00022723"/>
    </source>
</evidence>
<dbReference type="Gene3D" id="3.40.720.10">
    <property type="entry name" value="Alkaline Phosphatase, subunit A"/>
    <property type="match status" value="2"/>
</dbReference>
<dbReference type="EC" id="3.1.3.1" evidence="2 11"/>
<evidence type="ECO:0000256" key="2">
    <source>
        <dbReference type="ARBA" id="ARBA00012647"/>
    </source>
</evidence>
<dbReference type="EMBL" id="CAJMWY010002785">
    <property type="protein sequence ID" value="CAE6494531.1"/>
    <property type="molecule type" value="Genomic_DNA"/>
</dbReference>
<feature type="binding site" evidence="9">
    <location>
        <position position="471"/>
    </location>
    <ligand>
        <name>Zn(2+)</name>
        <dbReference type="ChEBI" id="CHEBI:29105"/>
        <label>2</label>
    </ligand>
</feature>
<evidence type="ECO:0000256" key="3">
    <source>
        <dbReference type="ARBA" id="ARBA00022553"/>
    </source>
</evidence>
<evidence type="ECO:0000256" key="12">
    <source>
        <dbReference type="SAM" id="MobiDB-lite"/>
    </source>
</evidence>
<comment type="cofactor">
    <cofactor evidence="9">
        <name>Mg(2+)</name>
        <dbReference type="ChEBI" id="CHEBI:18420"/>
    </cofactor>
    <text evidence="9">Binds 1 Mg(2+) ion.</text>
</comment>
<dbReference type="Pfam" id="PF00245">
    <property type="entry name" value="Alk_phosphatase"/>
    <property type="match status" value="2"/>
</dbReference>
<feature type="region of interest" description="Disordered" evidence="12">
    <location>
        <begin position="100"/>
        <end position="130"/>
    </location>
</feature>
<dbReference type="InterPro" id="IPR017850">
    <property type="entry name" value="Alkaline_phosphatase_core_sf"/>
</dbReference>
<dbReference type="SUPFAM" id="SSF53649">
    <property type="entry name" value="Alkaline phosphatase-like"/>
    <property type="match status" value="2"/>
</dbReference>
<feature type="binding site" evidence="9">
    <location>
        <position position="432"/>
    </location>
    <ligand>
        <name>Zn(2+)</name>
        <dbReference type="ChEBI" id="CHEBI:29105"/>
        <label>2</label>
    </ligand>
</feature>
<evidence type="ECO:0000256" key="6">
    <source>
        <dbReference type="ARBA" id="ARBA00022833"/>
    </source>
</evidence>
<dbReference type="GO" id="GO:0000329">
    <property type="term" value="C:fungal-type vacuole membrane"/>
    <property type="evidence" value="ECO:0007669"/>
    <property type="project" value="TreeGrafter"/>
</dbReference>
<dbReference type="PRINTS" id="PR00113">
    <property type="entry name" value="ALKPHPHTASE"/>
</dbReference>
<evidence type="ECO:0000313" key="14">
    <source>
        <dbReference type="Proteomes" id="UP000663861"/>
    </source>
</evidence>
<dbReference type="PANTHER" id="PTHR11596">
    <property type="entry name" value="ALKALINE PHOSPHATASE"/>
    <property type="match status" value="1"/>
</dbReference>
<dbReference type="GO" id="GO:0046872">
    <property type="term" value="F:metal ion binding"/>
    <property type="evidence" value="ECO:0007669"/>
    <property type="project" value="UniProtKB-KW"/>
</dbReference>
<dbReference type="GO" id="GO:0004035">
    <property type="term" value="F:alkaline phosphatase activity"/>
    <property type="evidence" value="ECO:0007669"/>
    <property type="project" value="UniProtKB-EC"/>
</dbReference>
<comment type="catalytic activity">
    <reaction evidence="11">
        <text>a phosphate monoester + H2O = an alcohol + phosphate</text>
        <dbReference type="Rhea" id="RHEA:15017"/>
        <dbReference type="ChEBI" id="CHEBI:15377"/>
        <dbReference type="ChEBI" id="CHEBI:30879"/>
        <dbReference type="ChEBI" id="CHEBI:43474"/>
        <dbReference type="ChEBI" id="CHEBI:67140"/>
        <dbReference type="EC" id="3.1.3.1"/>
    </reaction>
</comment>
<keyword evidence="7 9" id="KW-0460">Magnesium</keyword>
<dbReference type="AlphaFoldDB" id="A0A8H3H930"/>
<feature type="binding site" evidence="9">
    <location>
        <position position="242"/>
    </location>
    <ligand>
        <name>Mg(2+)</name>
        <dbReference type="ChEBI" id="CHEBI:18420"/>
    </ligand>
</feature>
<comment type="cofactor">
    <cofactor evidence="9">
        <name>Zn(2+)</name>
        <dbReference type="ChEBI" id="CHEBI:29105"/>
    </cofactor>
    <text evidence="9">Binds 2 Zn(2+) ions.</text>
</comment>
<comment type="caution">
    <text evidence="13">The sequence shown here is derived from an EMBL/GenBank/DDBJ whole genome shotgun (WGS) entry which is preliminary data.</text>
</comment>
<keyword evidence="6 9" id="KW-0862">Zinc</keyword>
<feature type="binding site" evidence="9">
    <location>
        <position position="564"/>
    </location>
    <ligand>
        <name>Zn(2+)</name>
        <dbReference type="ChEBI" id="CHEBI:29105"/>
        <label>2</label>
    </ligand>
</feature>
<keyword evidence="3" id="KW-0597">Phosphoprotein</keyword>
<feature type="binding site" evidence="9">
    <location>
        <position position="140"/>
    </location>
    <ligand>
        <name>Mg(2+)</name>
        <dbReference type="ChEBI" id="CHEBI:18420"/>
    </ligand>
</feature>
<dbReference type="CDD" id="cd16012">
    <property type="entry name" value="ALP"/>
    <property type="match status" value="1"/>
</dbReference>
<dbReference type="Proteomes" id="UP000663861">
    <property type="component" value="Unassembled WGS sequence"/>
</dbReference>
<evidence type="ECO:0000256" key="8">
    <source>
        <dbReference type="PIRSR" id="PIRSR601952-1"/>
    </source>
</evidence>
<feature type="active site" description="Phosphoserine intermediate" evidence="8">
    <location>
        <position position="189"/>
    </location>
</feature>
<dbReference type="InterPro" id="IPR018299">
    <property type="entry name" value="Alkaline_phosphatase_AS"/>
</dbReference>
<name>A0A8H3H930_9AGAM</name>
<gene>
    <name evidence="13" type="ORF">RDB_LOCUS115519</name>
</gene>
<feature type="binding site" evidence="9">
    <location>
        <position position="428"/>
    </location>
    <ligand>
        <name>Zn(2+)</name>
        <dbReference type="ChEBI" id="CHEBI:29105"/>
        <label>2</label>
    </ligand>
</feature>
<feature type="binding site" evidence="9">
    <location>
        <position position="240"/>
    </location>
    <ligand>
        <name>Mg(2+)</name>
        <dbReference type="ChEBI" id="CHEBI:18420"/>
    </ligand>
</feature>
<keyword evidence="5 11" id="KW-0378">Hydrolase</keyword>
<keyword evidence="4 9" id="KW-0479">Metal-binding</keyword>
<dbReference type="PROSITE" id="PS00123">
    <property type="entry name" value="ALKALINE_PHOSPHATASE"/>
    <property type="match status" value="1"/>
</dbReference>
<evidence type="ECO:0000256" key="7">
    <source>
        <dbReference type="ARBA" id="ARBA00022842"/>
    </source>
</evidence>
<evidence type="ECO:0000313" key="13">
    <source>
        <dbReference type="EMBL" id="CAE6494531.1"/>
    </source>
</evidence>
<sequence length="645" mass="69884">MGSVIFLSSLDLLEYINTISVAYECAFDNPVQCRKKMWSTYLLSSTVLVGSASVACAQHYPVVRQASATSSSSSVATPTSTCPNVPPLQTSWQYVPPPRNAKLDFGPPNVPQGKASNGQPKPGGPKGSKKVKNFILTIPDGFGPASEVFARDFVQWNNTATGWNRQLGSDTIQIGSIRTRSSDSFVTDSAASATAYSCAIKTYNGAIGIDEDGNPCGTVLEAAKRAGLKTGLVVTSRITHATPASFASHIYDRDQEDIIAEQLIGDQPLGPVVDLMLGGGLAFFWANTTTGSSRKDSRDLIAEAKKAGYNAFTNRAGFDALGGGKSAKLPYLGVFTPGHMSYEVDRDPKLEPSLLEMTKTALETLKRATKDSKKGYFIPRVLTMLVIPTISLGICMRLSTKTALETLKRATKNSKKGYFIMVEASRIDHAGHSNDLIGHLHEIIMYNEVVDYLKKWVDDNDDTVLIGTADHECAGLTLGGIYNPAPLASAKHSSSYLASQWAKYNGSDPDNYLLDLFKQYGINDANSTEIAVAKERKSSASFNDIHFGQSLTRRALVKWSTLGHTAVDVNLIGYGPNSERLAGNRDNTEVGQFITDQLGLDLPTITKQLNDKKNENWLVNKVGRDKVENGVKTGAKRRSLGHQHN</sequence>
<feature type="binding site" evidence="9">
    <location>
        <position position="470"/>
    </location>
    <ligand>
        <name>Zn(2+)</name>
        <dbReference type="ChEBI" id="CHEBI:29105"/>
        <label>2</label>
    </ligand>
</feature>
<dbReference type="InterPro" id="IPR001952">
    <property type="entry name" value="Alkaline_phosphatase"/>
</dbReference>
<evidence type="ECO:0000256" key="10">
    <source>
        <dbReference type="RuleBase" id="RU003946"/>
    </source>
</evidence>
<evidence type="ECO:0000256" key="11">
    <source>
        <dbReference type="RuleBase" id="RU003947"/>
    </source>
</evidence>
<dbReference type="SMART" id="SM00098">
    <property type="entry name" value="alkPPc"/>
    <property type="match status" value="1"/>
</dbReference>
<evidence type="ECO:0000256" key="1">
    <source>
        <dbReference type="ARBA" id="ARBA00005984"/>
    </source>
</evidence>
<accession>A0A8H3H930</accession>
<protein>
    <recommendedName>
        <fullName evidence="2 11">Alkaline phosphatase</fullName>
        <ecNumber evidence="2 11">3.1.3.1</ecNumber>
    </recommendedName>
</protein>
<organism evidence="13 14">
    <name type="scientific">Rhizoctonia solani</name>
    <dbReference type="NCBI Taxonomy" id="456999"/>
    <lineage>
        <taxon>Eukaryota</taxon>
        <taxon>Fungi</taxon>
        <taxon>Dikarya</taxon>
        <taxon>Basidiomycota</taxon>
        <taxon>Agaricomycotina</taxon>
        <taxon>Agaricomycetes</taxon>
        <taxon>Cantharellales</taxon>
        <taxon>Ceratobasidiaceae</taxon>
        <taxon>Rhizoctonia</taxon>
    </lineage>
</organism>
<evidence type="ECO:0000256" key="5">
    <source>
        <dbReference type="ARBA" id="ARBA00022801"/>
    </source>
</evidence>